<gene>
    <name evidence="8" type="ORF">K493DRAFT_301343</name>
</gene>
<sequence>MSPLSTVSNPHGMFDRAFPLDKVAIPDHTYSCYLKDSSTTSSLYYTIRAFILFFIGFSFALINDQLDAQHNITQYPDPVTRLMVSTRTSVLSGLLAILLGTAYSWLDTYYTSSVHMFYDDWSNALRSLGGFLGVNLAASKLSLSNTVELAGILALIAIALWFLFDRTVHGFVIALISTIIGTLFIYAQVCYGIYHFTNPDFYGFRAAAPCLIYSSCICFGTLGRQIAIIPKEWYTNKGSKMRAAT</sequence>
<feature type="transmembrane region" description="Helical" evidence="7">
    <location>
        <begin position="206"/>
        <end position="227"/>
    </location>
</feature>
<dbReference type="OrthoDB" id="205546at2759"/>
<comment type="similarity">
    <text evidence="2">Belongs to the INSIG family.</text>
</comment>
<comment type="caution">
    <text evidence="8">The sequence shown here is derived from an EMBL/GenBank/DDBJ whole genome shotgun (WGS) entry which is preliminary data.</text>
</comment>
<reference evidence="8 9" key="1">
    <citation type="submission" date="2016-07" db="EMBL/GenBank/DDBJ databases">
        <title>Pervasive Adenine N6-methylation of Active Genes in Fungi.</title>
        <authorList>
            <consortium name="DOE Joint Genome Institute"/>
            <person name="Mondo S.J."/>
            <person name="Dannebaum R.O."/>
            <person name="Kuo R.C."/>
            <person name="Labutti K."/>
            <person name="Haridas S."/>
            <person name="Kuo A."/>
            <person name="Salamov A."/>
            <person name="Ahrendt S.R."/>
            <person name="Lipzen A."/>
            <person name="Sullivan W."/>
            <person name="Andreopoulos W.B."/>
            <person name="Clum A."/>
            <person name="Lindquist E."/>
            <person name="Daum C."/>
            <person name="Ramamoorthy G.K."/>
            <person name="Gryganskyi A."/>
            <person name="Culley D."/>
            <person name="Magnuson J.K."/>
            <person name="James T.Y."/>
            <person name="O'Malley M.A."/>
            <person name="Stajich J.E."/>
            <person name="Spatafora J.W."/>
            <person name="Visel A."/>
            <person name="Grigoriev I.V."/>
        </authorList>
    </citation>
    <scope>NUCLEOTIDE SEQUENCE [LARGE SCALE GENOMIC DNA]</scope>
    <source>
        <strain evidence="8 9">CBS 931.73</strain>
    </source>
</reference>
<evidence type="ECO:0000313" key="9">
    <source>
        <dbReference type="Proteomes" id="UP000193498"/>
    </source>
</evidence>
<comment type="subcellular location">
    <subcellularLocation>
        <location evidence="1">Endoplasmic reticulum membrane</location>
        <topology evidence="1">Multi-pass membrane protein</topology>
    </subcellularLocation>
</comment>
<evidence type="ECO:0000256" key="6">
    <source>
        <dbReference type="ARBA" id="ARBA00023136"/>
    </source>
</evidence>
<name>A0A1Y1YD76_9FUNG</name>
<dbReference type="GO" id="GO:0005789">
    <property type="term" value="C:endoplasmic reticulum membrane"/>
    <property type="evidence" value="ECO:0007669"/>
    <property type="project" value="UniProtKB-SubCell"/>
</dbReference>
<feature type="transmembrane region" description="Helical" evidence="7">
    <location>
        <begin position="146"/>
        <end position="164"/>
    </location>
</feature>
<dbReference type="PANTHER" id="PTHR15301">
    <property type="entry name" value="INSULIN-INDUCED GENE 1"/>
    <property type="match status" value="1"/>
</dbReference>
<evidence type="ECO:0000256" key="5">
    <source>
        <dbReference type="ARBA" id="ARBA00022989"/>
    </source>
</evidence>
<dbReference type="GO" id="GO:0016126">
    <property type="term" value="P:sterol biosynthetic process"/>
    <property type="evidence" value="ECO:0007669"/>
    <property type="project" value="TreeGrafter"/>
</dbReference>
<proteinExistence type="inferred from homology"/>
<keyword evidence="5 7" id="KW-1133">Transmembrane helix</keyword>
<dbReference type="EMBL" id="MCFE01000170">
    <property type="protein sequence ID" value="ORX95686.1"/>
    <property type="molecule type" value="Genomic_DNA"/>
</dbReference>
<feature type="transmembrane region" description="Helical" evidence="7">
    <location>
        <begin position="84"/>
        <end position="106"/>
    </location>
</feature>
<evidence type="ECO:0000313" key="8">
    <source>
        <dbReference type="EMBL" id="ORX95686.1"/>
    </source>
</evidence>
<dbReference type="FunCoup" id="A0A1Y1YD76">
    <property type="interactions" value="218"/>
</dbReference>
<dbReference type="InterPro" id="IPR025929">
    <property type="entry name" value="INSIG_fam"/>
</dbReference>
<protein>
    <submittedName>
        <fullName evidence="8">INSIG-domain-containing protein</fullName>
    </submittedName>
</protein>
<keyword evidence="9" id="KW-1185">Reference proteome</keyword>
<dbReference type="AlphaFoldDB" id="A0A1Y1YD76"/>
<keyword evidence="4" id="KW-0256">Endoplasmic reticulum</keyword>
<dbReference type="Proteomes" id="UP000193498">
    <property type="component" value="Unassembled WGS sequence"/>
</dbReference>
<organism evidence="8 9">
    <name type="scientific">Basidiobolus meristosporus CBS 931.73</name>
    <dbReference type="NCBI Taxonomy" id="1314790"/>
    <lineage>
        <taxon>Eukaryota</taxon>
        <taxon>Fungi</taxon>
        <taxon>Fungi incertae sedis</taxon>
        <taxon>Zoopagomycota</taxon>
        <taxon>Entomophthoromycotina</taxon>
        <taxon>Basidiobolomycetes</taxon>
        <taxon>Basidiobolales</taxon>
        <taxon>Basidiobolaceae</taxon>
        <taxon>Basidiobolus</taxon>
    </lineage>
</organism>
<evidence type="ECO:0000256" key="2">
    <source>
        <dbReference type="ARBA" id="ARBA00007475"/>
    </source>
</evidence>
<evidence type="ECO:0000256" key="4">
    <source>
        <dbReference type="ARBA" id="ARBA00022824"/>
    </source>
</evidence>
<keyword evidence="6 7" id="KW-0472">Membrane</keyword>
<dbReference type="Pfam" id="PF07281">
    <property type="entry name" value="INSIG"/>
    <property type="match status" value="1"/>
</dbReference>
<dbReference type="InParanoid" id="A0A1Y1YD76"/>
<feature type="transmembrane region" description="Helical" evidence="7">
    <location>
        <begin position="43"/>
        <end position="63"/>
    </location>
</feature>
<keyword evidence="3 7" id="KW-0812">Transmembrane</keyword>
<dbReference type="STRING" id="1314790.A0A1Y1YD76"/>
<feature type="transmembrane region" description="Helical" evidence="7">
    <location>
        <begin position="171"/>
        <end position="194"/>
    </location>
</feature>
<accession>A0A1Y1YD76</accession>
<evidence type="ECO:0000256" key="1">
    <source>
        <dbReference type="ARBA" id="ARBA00004477"/>
    </source>
</evidence>
<evidence type="ECO:0000256" key="7">
    <source>
        <dbReference type="SAM" id="Phobius"/>
    </source>
</evidence>
<evidence type="ECO:0000256" key="3">
    <source>
        <dbReference type="ARBA" id="ARBA00022692"/>
    </source>
</evidence>
<dbReference type="PANTHER" id="PTHR15301:SF3">
    <property type="entry name" value="PROTEIN NSG1-RELATED"/>
    <property type="match status" value="1"/>
</dbReference>